<comment type="similarity">
    <text evidence="2">Belongs to the glycosyl hydrolase 43 family.</text>
</comment>
<dbReference type="CDD" id="cd08998">
    <property type="entry name" value="GH43_Arb43a-like"/>
    <property type="match status" value="1"/>
</dbReference>
<comment type="caution">
    <text evidence="9">The sequence shown here is derived from an EMBL/GenBank/DDBJ whole genome shotgun (WGS) entry which is preliminary data.</text>
</comment>
<feature type="active site" description="Proton donor" evidence="5">
    <location>
        <position position="257"/>
    </location>
</feature>
<dbReference type="OrthoDB" id="9801455at2"/>
<dbReference type="InterPro" id="IPR026444">
    <property type="entry name" value="Secre_tail"/>
</dbReference>
<dbReference type="PANTHER" id="PTHR43301:SF3">
    <property type="entry name" value="ARABINAN ENDO-1,5-ALPHA-L-ARABINOSIDASE A-RELATED"/>
    <property type="match status" value="1"/>
</dbReference>
<protein>
    <submittedName>
        <fullName evidence="9">T9SS type A sorting domain-containing protein</fullName>
    </submittedName>
</protein>
<evidence type="ECO:0000256" key="6">
    <source>
        <dbReference type="PIRSR" id="PIRSR606710-2"/>
    </source>
</evidence>
<dbReference type="GO" id="GO:0004553">
    <property type="term" value="F:hydrolase activity, hydrolyzing O-glycosyl compounds"/>
    <property type="evidence" value="ECO:0007669"/>
    <property type="project" value="InterPro"/>
</dbReference>
<feature type="active site" description="Proton acceptor" evidence="5">
    <location>
        <position position="75"/>
    </location>
</feature>
<keyword evidence="3" id="KW-0378">Hydrolase</keyword>
<keyword evidence="10" id="KW-1185">Reference proteome</keyword>
<dbReference type="Pfam" id="PF04616">
    <property type="entry name" value="Glyco_hydro_43"/>
    <property type="match status" value="1"/>
</dbReference>
<dbReference type="Gene3D" id="2.80.10.50">
    <property type="match status" value="2"/>
</dbReference>
<evidence type="ECO:0000256" key="1">
    <source>
        <dbReference type="ARBA" id="ARBA00004834"/>
    </source>
</evidence>
<dbReference type="Pfam" id="PF14200">
    <property type="entry name" value="RicinB_lectin_2"/>
    <property type="match status" value="1"/>
</dbReference>
<sequence>MFPFLVSTRSAFPTKYPQPMNTISTAGPTSGVPRRLAATNHPASRCLRLLALLLGLLTGLSSRAYALQGNDNCHDPSSIVKDGNKYWVFTTGTDIYAMYSYDLVKWESGPRTVFNGTRPAWIAAKAPNFKGDYWAPECIYRNGKFYLYYSLTDSFGSNVSAIGLATNVTLDPASPNYQWVDQGEVISSNASSAFNAIDPAIVTDASGGLWMSFGSFFKGIGLIRLDGTTGKRSGTSFSWLAGNVAADGITRNNSGSEAPYIVRNGSYYYLFINKGACCQGASSTYYIQVGRSTSITGPYLDKNGVDLNRNGGTTLIATSGNYVGPGHVGLFQEGGANYLTHHYYDANQNGRARLCVGNMGWDGANWPFITRDWVAAGRYTLTNQNSGLVWDAWGCTGASGQIIAQGTPAGLTCQQWNLTPVGNGEYKITSAVGTGLAADVYGNSPNNGAALQLYAYNGAANQRFKIERASGGSYVLSSVNGNRVVEVPGCSTTAGVQLALYDYLGNNCQKWAIAPPTANRVLAARPASTAQFSLYPNPSARGNFTMSLGPQMQGTVVHVVLTDMQGRRVYALTSSGKTALPINANVQTGLYLLQVSDANGTYTQKVVVQ</sequence>
<evidence type="ECO:0000313" key="10">
    <source>
        <dbReference type="Proteomes" id="UP000298337"/>
    </source>
</evidence>
<evidence type="ECO:0000256" key="5">
    <source>
        <dbReference type="PIRSR" id="PIRSR606710-1"/>
    </source>
</evidence>
<dbReference type="Gene3D" id="2.115.10.20">
    <property type="entry name" value="Glycosyl hydrolase domain, family 43"/>
    <property type="match status" value="1"/>
</dbReference>
<dbReference type="PROSITE" id="PS50231">
    <property type="entry name" value="RICIN_B_LECTIN"/>
    <property type="match status" value="1"/>
</dbReference>
<dbReference type="SUPFAM" id="SSF50370">
    <property type="entry name" value="Ricin B-like lectins"/>
    <property type="match status" value="1"/>
</dbReference>
<dbReference type="InterPro" id="IPR050727">
    <property type="entry name" value="GH43_arabinanases"/>
</dbReference>
<dbReference type="InterPro" id="IPR006710">
    <property type="entry name" value="Glyco_hydro_43"/>
</dbReference>
<dbReference type="Proteomes" id="UP000298337">
    <property type="component" value="Unassembled WGS sequence"/>
</dbReference>
<dbReference type="SUPFAM" id="SSF75005">
    <property type="entry name" value="Arabinanase/levansucrase/invertase"/>
    <property type="match status" value="1"/>
</dbReference>
<dbReference type="InterPro" id="IPR035992">
    <property type="entry name" value="Ricin_B-like_lectins"/>
</dbReference>
<dbReference type="PANTHER" id="PTHR43301">
    <property type="entry name" value="ARABINAN ENDO-1,5-ALPHA-L-ARABINOSIDASE"/>
    <property type="match status" value="1"/>
</dbReference>
<dbReference type="AlphaFoldDB" id="A0A4Z0P896"/>
<feature type="site" description="Important for catalytic activity, responsible for pKa modulation of the active site Glu and correct orientation of both the proton donor and substrate" evidence="6">
    <location>
        <position position="198"/>
    </location>
</feature>
<evidence type="ECO:0000256" key="4">
    <source>
        <dbReference type="ARBA" id="ARBA00023295"/>
    </source>
</evidence>
<dbReference type="GO" id="GO:0005975">
    <property type="term" value="P:carbohydrate metabolic process"/>
    <property type="evidence" value="ECO:0007669"/>
    <property type="project" value="InterPro"/>
</dbReference>
<keyword evidence="4" id="KW-0326">Glycosidase</keyword>
<evidence type="ECO:0000313" key="9">
    <source>
        <dbReference type="EMBL" id="TGE08634.1"/>
    </source>
</evidence>
<dbReference type="EMBL" id="SRLA01000002">
    <property type="protein sequence ID" value="TGE08634.1"/>
    <property type="molecule type" value="Genomic_DNA"/>
</dbReference>
<feature type="domain" description="Secretion system C-terminal sorting" evidence="8">
    <location>
        <begin position="534"/>
        <end position="608"/>
    </location>
</feature>
<accession>A0A4Z0P896</accession>
<organism evidence="9 10">
    <name type="scientific">Hymenobacter fodinae</name>
    <dbReference type="NCBI Taxonomy" id="2510796"/>
    <lineage>
        <taxon>Bacteria</taxon>
        <taxon>Pseudomonadati</taxon>
        <taxon>Bacteroidota</taxon>
        <taxon>Cytophagia</taxon>
        <taxon>Cytophagales</taxon>
        <taxon>Hymenobacteraceae</taxon>
        <taxon>Hymenobacter</taxon>
    </lineage>
</organism>
<evidence type="ECO:0000259" key="8">
    <source>
        <dbReference type="Pfam" id="PF18962"/>
    </source>
</evidence>
<dbReference type="InterPro" id="IPR023296">
    <property type="entry name" value="Glyco_hydro_beta-prop_sf"/>
</dbReference>
<gene>
    <name evidence="9" type="ORF">EU556_13115</name>
</gene>
<dbReference type="Pfam" id="PF18962">
    <property type="entry name" value="Por_Secre_tail"/>
    <property type="match status" value="1"/>
</dbReference>
<evidence type="ECO:0000256" key="2">
    <source>
        <dbReference type="ARBA" id="ARBA00009865"/>
    </source>
</evidence>
<evidence type="ECO:0000259" key="7">
    <source>
        <dbReference type="Pfam" id="PF14200"/>
    </source>
</evidence>
<reference evidence="9 10" key="1">
    <citation type="submission" date="2019-04" db="EMBL/GenBank/DDBJ databases">
        <authorList>
            <person name="Feng G."/>
            <person name="Zhang J."/>
            <person name="Zhu H."/>
        </authorList>
    </citation>
    <scope>NUCLEOTIDE SEQUENCE [LARGE SCALE GENOMIC DNA]</scope>
    <source>
        <strain evidence="9 10">92R-1</strain>
    </source>
</reference>
<feature type="domain" description="Ricin B lectin" evidence="7">
    <location>
        <begin position="460"/>
        <end position="516"/>
    </location>
</feature>
<proteinExistence type="inferred from homology"/>
<name>A0A4Z0P896_9BACT</name>
<dbReference type="NCBIfam" id="TIGR04183">
    <property type="entry name" value="Por_Secre_tail"/>
    <property type="match status" value="1"/>
</dbReference>
<dbReference type="InterPro" id="IPR000772">
    <property type="entry name" value="Ricin_B_lectin"/>
</dbReference>
<comment type="pathway">
    <text evidence="1">Glycan metabolism; L-arabinan degradation.</text>
</comment>
<evidence type="ECO:0000256" key="3">
    <source>
        <dbReference type="ARBA" id="ARBA00022801"/>
    </source>
</evidence>
<dbReference type="CDD" id="cd00161">
    <property type="entry name" value="beta-trefoil_Ricin-like"/>
    <property type="match status" value="1"/>
</dbReference>